<keyword evidence="2" id="KW-1185">Reference proteome</keyword>
<organism evidence="1 2">
    <name type="scientific">Racocetra persica</name>
    <dbReference type="NCBI Taxonomy" id="160502"/>
    <lineage>
        <taxon>Eukaryota</taxon>
        <taxon>Fungi</taxon>
        <taxon>Fungi incertae sedis</taxon>
        <taxon>Mucoromycota</taxon>
        <taxon>Glomeromycotina</taxon>
        <taxon>Glomeromycetes</taxon>
        <taxon>Diversisporales</taxon>
        <taxon>Gigasporaceae</taxon>
        <taxon>Racocetra</taxon>
    </lineage>
</organism>
<protein>
    <submittedName>
        <fullName evidence="1">12400_t:CDS:1</fullName>
    </submittedName>
</protein>
<gene>
    <name evidence="1" type="ORF">RPERSI_LOCUS8569</name>
</gene>
<evidence type="ECO:0000313" key="1">
    <source>
        <dbReference type="EMBL" id="CAG8668353.1"/>
    </source>
</evidence>
<accession>A0ACA9NNF9</accession>
<dbReference type="Proteomes" id="UP000789920">
    <property type="component" value="Unassembled WGS sequence"/>
</dbReference>
<feature type="non-terminal residue" evidence="1">
    <location>
        <position position="1"/>
    </location>
</feature>
<name>A0ACA9NNF9_9GLOM</name>
<proteinExistence type="predicted"/>
<dbReference type="EMBL" id="CAJVQC010015564">
    <property type="protein sequence ID" value="CAG8668353.1"/>
    <property type="molecule type" value="Genomic_DNA"/>
</dbReference>
<sequence>LKGKETHETGGRTGCFGLSKSDQIHEAYCKFNAPCSYTFYSDFGCKGSVVAKGSDKTNYDPPITVASGWVGFMYQLRWSTVMVPDETIFAMK</sequence>
<evidence type="ECO:0000313" key="2">
    <source>
        <dbReference type="Proteomes" id="UP000789920"/>
    </source>
</evidence>
<comment type="caution">
    <text evidence="1">The sequence shown here is derived from an EMBL/GenBank/DDBJ whole genome shotgun (WGS) entry which is preliminary data.</text>
</comment>
<reference evidence="1" key="1">
    <citation type="submission" date="2021-06" db="EMBL/GenBank/DDBJ databases">
        <authorList>
            <person name="Kallberg Y."/>
            <person name="Tangrot J."/>
            <person name="Rosling A."/>
        </authorList>
    </citation>
    <scope>NUCLEOTIDE SEQUENCE</scope>
    <source>
        <strain evidence="1">MA461A</strain>
    </source>
</reference>